<keyword evidence="2" id="KW-1185">Reference proteome</keyword>
<evidence type="ECO:0008006" key="3">
    <source>
        <dbReference type="Google" id="ProtNLM"/>
    </source>
</evidence>
<dbReference type="EMBL" id="BAAAGE010000004">
    <property type="protein sequence ID" value="GAA0729279.1"/>
    <property type="molecule type" value="Genomic_DNA"/>
</dbReference>
<evidence type="ECO:0000313" key="2">
    <source>
        <dbReference type="Proteomes" id="UP001501758"/>
    </source>
</evidence>
<dbReference type="RefSeq" id="WP_343913964.1">
    <property type="nucleotide sequence ID" value="NZ_BAAAGE010000004.1"/>
</dbReference>
<evidence type="ECO:0000313" key="1">
    <source>
        <dbReference type="EMBL" id="GAA0729279.1"/>
    </source>
</evidence>
<dbReference type="Pfam" id="PF08907">
    <property type="entry name" value="DUF1853"/>
    <property type="match status" value="1"/>
</dbReference>
<gene>
    <name evidence="1" type="ORF">GCM10009430_39330</name>
</gene>
<accession>A0ABN1J5D2</accession>
<reference evidence="1 2" key="1">
    <citation type="journal article" date="2019" name="Int. J. Syst. Evol. Microbiol.">
        <title>The Global Catalogue of Microorganisms (GCM) 10K type strain sequencing project: providing services to taxonomists for standard genome sequencing and annotation.</title>
        <authorList>
            <consortium name="The Broad Institute Genomics Platform"/>
            <consortium name="The Broad Institute Genome Sequencing Center for Infectious Disease"/>
            <person name="Wu L."/>
            <person name="Ma J."/>
        </authorList>
    </citation>
    <scope>NUCLEOTIDE SEQUENCE [LARGE SCALE GENOMIC DNA]</scope>
    <source>
        <strain evidence="1 2">JCM 15974</strain>
    </source>
</reference>
<sequence length="274" mass="32946">MTSIDHQYNGFISSKPLWNGDSLFGLSQLDLKNFECVIKKSTDIKIRDNEVLGKRIEHFFEYYINSSKDYQLLVKNLQIFKDKITIGELDFVIEDFSKKCLLHIELVYKFYLYDPQRSENELERWIGPNQKDSLLEKITKLKHKQFPLLYQSETIKALQKLDISTDTIKQRVSFFGQLFIPLSFQNKILPEINNDCISGFWIHWHDFNSEKYHHYLYYIPSKKDWVTNPKDHRIWHSYNTIHESLEVQLSKKKSPLLWIKSNEDSYDKCFIVWW</sequence>
<name>A0ABN1J5D2_9FLAO</name>
<protein>
    <recommendedName>
        <fullName evidence="3">DUF1853 family protein</fullName>
    </recommendedName>
</protein>
<comment type="caution">
    <text evidence="1">The sequence shown here is derived from an EMBL/GenBank/DDBJ whole genome shotgun (WGS) entry which is preliminary data.</text>
</comment>
<organism evidence="1 2">
    <name type="scientific">Aquimarina litoralis</name>
    <dbReference type="NCBI Taxonomy" id="584605"/>
    <lineage>
        <taxon>Bacteria</taxon>
        <taxon>Pseudomonadati</taxon>
        <taxon>Bacteroidota</taxon>
        <taxon>Flavobacteriia</taxon>
        <taxon>Flavobacteriales</taxon>
        <taxon>Flavobacteriaceae</taxon>
        <taxon>Aquimarina</taxon>
    </lineage>
</organism>
<proteinExistence type="predicted"/>
<dbReference type="InterPro" id="IPR015003">
    <property type="entry name" value="DUF1853"/>
</dbReference>
<dbReference type="Proteomes" id="UP001501758">
    <property type="component" value="Unassembled WGS sequence"/>
</dbReference>